<organism evidence="2 3">
    <name type="scientific">Escallonia herrerae</name>
    <dbReference type="NCBI Taxonomy" id="1293975"/>
    <lineage>
        <taxon>Eukaryota</taxon>
        <taxon>Viridiplantae</taxon>
        <taxon>Streptophyta</taxon>
        <taxon>Embryophyta</taxon>
        <taxon>Tracheophyta</taxon>
        <taxon>Spermatophyta</taxon>
        <taxon>Magnoliopsida</taxon>
        <taxon>eudicotyledons</taxon>
        <taxon>Gunneridae</taxon>
        <taxon>Pentapetalae</taxon>
        <taxon>asterids</taxon>
        <taxon>campanulids</taxon>
        <taxon>Escalloniales</taxon>
        <taxon>Escalloniaceae</taxon>
        <taxon>Escallonia</taxon>
    </lineage>
</organism>
<dbReference type="GO" id="GO:0006508">
    <property type="term" value="P:proteolysis"/>
    <property type="evidence" value="ECO:0007669"/>
    <property type="project" value="InterPro"/>
</dbReference>
<dbReference type="CDD" id="cd09272">
    <property type="entry name" value="RNase_HI_RT_Ty1"/>
    <property type="match status" value="1"/>
</dbReference>
<name>A0AA88W857_9ASTE</name>
<dbReference type="Pfam" id="PF00112">
    <property type="entry name" value="Peptidase_C1"/>
    <property type="match status" value="1"/>
</dbReference>
<dbReference type="Proteomes" id="UP001188597">
    <property type="component" value="Unassembled WGS sequence"/>
</dbReference>
<proteinExistence type="predicted"/>
<dbReference type="Gene3D" id="3.90.70.10">
    <property type="entry name" value="Cysteine proteinases"/>
    <property type="match status" value="1"/>
</dbReference>
<dbReference type="GO" id="GO:0008234">
    <property type="term" value="F:cysteine-type peptidase activity"/>
    <property type="evidence" value="ECO:0007669"/>
    <property type="project" value="InterPro"/>
</dbReference>
<gene>
    <name evidence="2" type="ORF">RJ639_046100</name>
</gene>
<accession>A0AA88W857</accession>
<dbReference type="EMBL" id="JAVXUP010000779">
    <property type="protein sequence ID" value="KAK3021079.1"/>
    <property type="molecule type" value="Genomic_DNA"/>
</dbReference>
<dbReference type="PANTHER" id="PTHR47592:SF27">
    <property type="entry name" value="OS08G0421700 PROTEIN"/>
    <property type="match status" value="1"/>
</dbReference>
<feature type="domain" description="Peptidase C1A papain C-terminal" evidence="1">
    <location>
        <begin position="26"/>
        <end position="62"/>
    </location>
</feature>
<dbReference type="InterPro" id="IPR038765">
    <property type="entry name" value="Papain-like_cys_pep_sf"/>
</dbReference>
<evidence type="ECO:0000313" key="2">
    <source>
        <dbReference type="EMBL" id="KAK3021079.1"/>
    </source>
</evidence>
<sequence length="388" mass="44823">MSQHCHLLWAGESEELLHLSRIKARCCYAFSNMAAMEGIIQLKRSKLISLSEQELGDCDVRNSNPHPLVTNLDFENTCWVLLGSQELWEIVEDGYTESVDVTDEAAACTCQAIRLKNILRESYLIEEDLTTIYVDKKSAIALAKNPVSHSQSKHIDTRYHFIREQGKNKVVELVHCITEEQIANIFTKPLKTDVFRKLKEKLGMHIQIAYLLTIPQPIVEEAADEATKQTAMKHKQKWEDDDTYCKGYILGGLSDTLYEVYEIKFANSTAKELWDDLDYKYKKEDARNKKVPNDFCMVDNKSIITHKHELQMIMNQIISEGHTLDKSYQVSTIISKLPFTRKEGREKLKQKNDAMTMQELVKYIQVEETSRNLDRLELEDHKSSKALK</sequence>
<comment type="caution">
    <text evidence="2">The sequence shown here is derived from an EMBL/GenBank/DDBJ whole genome shotgun (WGS) entry which is preliminary data.</text>
</comment>
<dbReference type="AlphaFoldDB" id="A0AA88W857"/>
<reference evidence="2" key="1">
    <citation type="submission" date="2022-12" db="EMBL/GenBank/DDBJ databases">
        <title>Draft genome assemblies for two species of Escallonia (Escalloniales).</title>
        <authorList>
            <person name="Chanderbali A."/>
            <person name="Dervinis C."/>
            <person name="Anghel I."/>
            <person name="Soltis D."/>
            <person name="Soltis P."/>
            <person name="Zapata F."/>
        </authorList>
    </citation>
    <scope>NUCLEOTIDE SEQUENCE</scope>
    <source>
        <strain evidence="2">UCBG64.0493</strain>
        <tissue evidence="2">Leaf</tissue>
    </source>
</reference>
<dbReference type="PANTHER" id="PTHR47592">
    <property type="entry name" value="PBF68 PROTEIN"/>
    <property type="match status" value="1"/>
</dbReference>
<keyword evidence="3" id="KW-1185">Reference proteome</keyword>
<dbReference type="SUPFAM" id="SSF54001">
    <property type="entry name" value="Cysteine proteinases"/>
    <property type="match status" value="1"/>
</dbReference>
<evidence type="ECO:0000259" key="1">
    <source>
        <dbReference type="Pfam" id="PF00112"/>
    </source>
</evidence>
<evidence type="ECO:0000313" key="3">
    <source>
        <dbReference type="Proteomes" id="UP001188597"/>
    </source>
</evidence>
<protein>
    <recommendedName>
        <fullName evidence="1">Peptidase C1A papain C-terminal domain-containing protein</fullName>
    </recommendedName>
</protein>
<dbReference type="Pfam" id="PF14223">
    <property type="entry name" value="Retrotran_gag_2"/>
    <property type="match status" value="1"/>
</dbReference>
<dbReference type="InterPro" id="IPR000668">
    <property type="entry name" value="Peptidase_C1A_C"/>
</dbReference>